<dbReference type="PANTHER" id="PTHR24363:SF0">
    <property type="entry name" value="SERINE_THREONINE KINASE LIKE DOMAIN CONTAINING 1"/>
    <property type="match status" value="1"/>
</dbReference>
<evidence type="ECO:0000256" key="4">
    <source>
        <dbReference type="ARBA" id="ARBA00022741"/>
    </source>
</evidence>
<keyword evidence="5 10" id="KW-0418">Kinase</keyword>
<keyword evidence="2 10" id="KW-0723">Serine/threonine-protein kinase</keyword>
<gene>
    <name evidence="10" type="ORF">J0895_00515</name>
</gene>
<organism evidence="10 11">
    <name type="scientific">Phormidium pseudopriestleyi FRX01</name>
    <dbReference type="NCBI Taxonomy" id="1759528"/>
    <lineage>
        <taxon>Bacteria</taxon>
        <taxon>Bacillati</taxon>
        <taxon>Cyanobacteriota</taxon>
        <taxon>Cyanophyceae</taxon>
        <taxon>Oscillatoriophycideae</taxon>
        <taxon>Oscillatoriales</taxon>
        <taxon>Oscillatoriaceae</taxon>
        <taxon>Phormidium</taxon>
    </lineage>
</organism>
<dbReference type="PANTHER" id="PTHR24363">
    <property type="entry name" value="SERINE/THREONINE PROTEIN KINASE"/>
    <property type="match status" value="1"/>
</dbReference>
<dbReference type="PROSITE" id="PS50011">
    <property type="entry name" value="PROTEIN_KINASE_DOM"/>
    <property type="match status" value="1"/>
</dbReference>
<dbReference type="Gene3D" id="1.10.510.10">
    <property type="entry name" value="Transferase(Phosphotransferase) domain 1"/>
    <property type="match status" value="1"/>
</dbReference>
<dbReference type="SUPFAM" id="SSF56112">
    <property type="entry name" value="Protein kinase-like (PK-like)"/>
    <property type="match status" value="1"/>
</dbReference>
<name>A0ABS3FKH4_9CYAN</name>
<dbReference type="EC" id="2.7.11.1" evidence="1"/>
<dbReference type="RefSeq" id="WP_207086194.1">
    <property type="nucleotide sequence ID" value="NZ_JAFLQW010000015.1"/>
</dbReference>
<protein>
    <recommendedName>
        <fullName evidence="1">non-specific serine/threonine protein kinase</fullName>
        <ecNumber evidence="1">2.7.11.1</ecNumber>
    </recommendedName>
</protein>
<feature type="domain" description="Protein kinase" evidence="9">
    <location>
        <begin position="34"/>
        <end position="291"/>
    </location>
</feature>
<proteinExistence type="predicted"/>
<comment type="caution">
    <text evidence="10">The sequence shown here is derived from an EMBL/GenBank/DDBJ whole genome shotgun (WGS) entry which is preliminary data.</text>
</comment>
<dbReference type="InterPro" id="IPR000719">
    <property type="entry name" value="Prot_kinase_dom"/>
</dbReference>
<evidence type="ECO:0000256" key="3">
    <source>
        <dbReference type="ARBA" id="ARBA00022679"/>
    </source>
</evidence>
<dbReference type="EMBL" id="JAFLQW010000015">
    <property type="protein sequence ID" value="MBO0347614.1"/>
    <property type="molecule type" value="Genomic_DNA"/>
</dbReference>
<sequence length="301" mass="34078">MSYCINPNCIQRENPDTESHCGNCGSPLLICDRYRIKTPLREPNPAYPCDIYEVQDWGEQEWGTPKVMKVLKFTTQPDFVRLFKQEARVLIWLRHPRIPQVEPGGYFILTLGDRKSLQGFVMEKKSGKTLEELIEQQGPISEAVADHWLAQLMEIISTIHHEGLVHRDIKPSNLILTPDGQLQLIDFGSVADRHSRSTRVGTSGYAPPEQLLGDTQPQSDFFAIARTCLYALTGLTPLDFPETPQGHLIWHSHLPNLSPELAQLLDDLMAPDWHSRPQTAQAILTRLNSFQIPANHRHPSG</sequence>
<dbReference type="NCBIfam" id="NF045510">
    <property type="entry name" value="4Cys_prefix_kin"/>
    <property type="match status" value="1"/>
</dbReference>
<dbReference type="CDD" id="cd14014">
    <property type="entry name" value="STKc_PknB_like"/>
    <property type="match status" value="1"/>
</dbReference>
<accession>A0ABS3FKH4</accession>
<evidence type="ECO:0000259" key="9">
    <source>
        <dbReference type="PROSITE" id="PS50011"/>
    </source>
</evidence>
<dbReference type="SMART" id="SM00220">
    <property type="entry name" value="S_TKc"/>
    <property type="match status" value="1"/>
</dbReference>
<evidence type="ECO:0000256" key="2">
    <source>
        <dbReference type="ARBA" id="ARBA00022527"/>
    </source>
</evidence>
<evidence type="ECO:0000313" key="10">
    <source>
        <dbReference type="EMBL" id="MBO0347614.1"/>
    </source>
</evidence>
<evidence type="ECO:0000256" key="8">
    <source>
        <dbReference type="ARBA" id="ARBA00048679"/>
    </source>
</evidence>
<dbReference type="PROSITE" id="PS00108">
    <property type="entry name" value="PROTEIN_KINASE_ST"/>
    <property type="match status" value="1"/>
</dbReference>
<reference evidence="10 11" key="1">
    <citation type="submission" date="2021-03" db="EMBL/GenBank/DDBJ databases">
        <title>Metabolic Capacity of the Antarctic Cyanobacterium Phormidium pseudopriestleyi that Sustains Oxygenic Photosynthesis in the Presence of Hydrogen Sulfide.</title>
        <authorList>
            <person name="Lumian J.E."/>
            <person name="Jungblut A.D."/>
            <person name="Dillon M.L."/>
            <person name="Hawes I."/>
            <person name="Doran P.T."/>
            <person name="Mackey T.J."/>
            <person name="Dick G.J."/>
            <person name="Grettenberger C.L."/>
            <person name="Sumner D.Y."/>
        </authorList>
    </citation>
    <scope>NUCLEOTIDE SEQUENCE [LARGE SCALE GENOMIC DNA]</scope>
    <source>
        <strain evidence="10 11">FRX01</strain>
    </source>
</reference>
<dbReference type="Proteomes" id="UP000664844">
    <property type="component" value="Unassembled WGS sequence"/>
</dbReference>
<dbReference type="InterPro" id="IPR008271">
    <property type="entry name" value="Ser/Thr_kinase_AS"/>
</dbReference>
<comment type="catalytic activity">
    <reaction evidence="7">
        <text>L-threonyl-[protein] + ATP = O-phospho-L-threonyl-[protein] + ADP + H(+)</text>
        <dbReference type="Rhea" id="RHEA:46608"/>
        <dbReference type="Rhea" id="RHEA-COMP:11060"/>
        <dbReference type="Rhea" id="RHEA-COMP:11605"/>
        <dbReference type="ChEBI" id="CHEBI:15378"/>
        <dbReference type="ChEBI" id="CHEBI:30013"/>
        <dbReference type="ChEBI" id="CHEBI:30616"/>
        <dbReference type="ChEBI" id="CHEBI:61977"/>
        <dbReference type="ChEBI" id="CHEBI:456216"/>
        <dbReference type="EC" id="2.7.11.1"/>
    </reaction>
</comment>
<evidence type="ECO:0000256" key="5">
    <source>
        <dbReference type="ARBA" id="ARBA00022777"/>
    </source>
</evidence>
<keyword evidence="6" id="KW-0067">ATP-binding</keyword>
<keyword evidence="3" id="KW-0808">Transferase</keyword>
<dbReference type="GO" id="GO:0004674">
    <property type="term" value="F:protein serine/threonine kinase activity"/>
    <property type="evidence" value="ECO:0007669"/>
    <property type="project" value="UniProtKB-KW"/>
</dbReference>
<dbReference type="InterPro" id="IPR011009">
    <property type="entry name" value="Kinase-like_dom_sf"/>
</dbReference>
<evidence type="ECO:0000256" key="1">
    <source>
        <dbReference type="ARBA" id="ARBA00012513"/>
    </source>
</evidence>
<dbReference type="Pfam" id="PF00069">
    <property type="entry name" value="Pkinase"/>
    <property type="match status" value="1"/>
</dbReference>
<evidence type="ECO:0000313" key="11">
    <source>
        <dbReference type="Proteomes" id="UP000664844"/>
    </source>
</evidence>
<comment type="catalytic activity">
    <reaction evidence="8">
        <text>L-seryl-[protein] + ATP = O-phospho-L-seryl-[protein] + ADP + H(+)</text>
        <dbReference type="Rhea" id="RHEA:17989"/>
        <dbReference type="Rhea" id="RHEA-COMP:9863"/>
        <dbReference type="Rhea" id="RHEA-COMP:11604"/>
        <dbReference type="ChEBI" id="CHEBI:15378"/>
        <dbReference type="ChEBI" id="CHEBI:29999"/>
        <dbReference type="ChEBI" id="CHEBI:30616"/>
        <dbReference type="ChEBI" id="CHEBI:83421"/>
        <dbReference type="ChEBI" id="CHEBI:456216"/>
        <dbReference type="EC" id="2.7.11.1"/>
    </reaction>
</comment>
<keyword evidence="11" id="KW-1185">Reference proteome</keyword>
<evidence type="ECO:0000256" key="7">
    <source>
        <dbReference type="ARBA" id="ARBA00047899"/>
    </source>
</evidence>
<evidence type="ECO:0000256" key="6">
    <source>
        <dbReference type="ARBA" id="ARBA00022840"/>
    </source>
</evidence>
<keyword evidence="4" id="KW-0547">Nucleotide-binding</keyword>